<evidence type="ECO:0000256" key="15">
    <source>
        <dbReference type="PROSITE-ProRule" id="PRU00169"/>
    </source>
</evidence>
<feature type="compositionally biased region" description="Polar residues" evidence="16">
    <location>
        <begin position="686"/>
        <end position="707"/>
    </location>
</feature>
<evidence type="ECO:0000256" key="7">
    <source>
        <dbReference type="ARBA" id="ARBA00022692"/>
    </source>
</evidence>
<evidence type="ECO:0000259" key="19">
    <source>
        <dbReference type="PROSITE" id="PS50112"/>
    </source>
</evidence>
<evidence type="ECO:0000313" key="23">
    <source>
        <dbReference type="Proteomes" id="UP000536179"/>
    </source>
</evidence>
<evidence type="ECO:0000256" key="12">
    <source>
        <dbReference type="ARBA" id="ARBA00023012"/>
    </source>
</evidence>
<dbReference type="CDD" id="cd00130">
    <property type="entry name" value="PAS"/>
    <property type="match status" value="2"/>
</dbReference>
<gene>
    <name evidence="22" type="ORF">FHS27_000203</name>
</gene>
<dbReference type="Pfam" id="PF00512">
    <property type="entry name" value="HisKA"/>
    <property type="match status" value="1"/>
</dbReference>
<evidence type="ECO:0000256" key="1">
    <source>
        <dbReference type="ARBA" id="ARBA00000085"/>
    </source>
</evidence>
<dbReference type="Gene3D" id="3.40.50.2300">
    <property type="match status" value="1"/>
</dbReference>
<accession>A0A7W5DUJ2</accession>
<dbReference type="CDD" id="cd16922">
    <property type="entry name" value="HATPase_EvgS-ArcB-TorS-like"/>
    <property type="match status" value="1"/>
</dbReference>
<comment type="subcellular location">
    <subcellularLocation>
        <location evidence="2">Cell membrane</location>
        <topology evidence="2">Multi-pass membrane protein</topology>
    </subcellularLocation>
</comment>
<dbReference type="FunFam" id="1.10.287.130:FF:000003">
    <property type="entry name" value="Histidine kinase"/>
    <property type="match status" value="1"/>
</dbReference>
<feature type="domain" description="Response regulatory" evidence="18">
    <location>
        <begin position="560"/>
        <end position="678"/>
    </location>
</feature>
<dbReference type="InterPro" id="IPR003661">
    <property type="entry name" value="HisK_dim/P_dom"/>
</dbReference>
<evidence type="ECO:0000259" key="17">
    <source>
        <dbReference type="PROSITE" id="PS50109"/>
    </source>
</evidence>
<keyword evidence="8" id="KW-0547">Nucleotide-binding</keyword>
<keyword evidence="4" id="KW-1003">Cell membrane</keyword>
<dbReference type="SMART" id="SM00073">
    <property type="entry name" value="HPT"/>
    <property type="match status" value="1"/>
</dbReference>
<dbReference type="GO" id="GO:0005524">
    <property type="term" value="F:ATP binding"/>
    <property type="evidence" value="ECO:0007669"/>
    <property type="project" value="UniProtKB-KW"/>
</dbReference>
<evidence type="ECO:0000256" key="5">
    <source>
        <dbReference type="ARBA" id="ARBA00022553"/>
    </source>
</evidence>
<keyword evidence="23" id="KW-1185">Reference proteome</keyword>
<evidence type="ECO:0000259" key="21">
    <source>
        <dbReference type="PROSITE" id="PS50894"/>
    </source>
</evidence>
<dbReference type="PANTHER" id="PTHR45339:SF1">
    <property type="entry name" value="HYBRID SIGNAL TRANSDUCTION HISTIDINE KINASE J"/>
    <property type="match status" value="1"/>
</dbReference>
<dbReference type="Pfam" id="PF00072">
    <property type="entry name" value="Response_reg"/>
    <property type="match status" value="1"/>
</dbReference>
<dbReference type="InterPro" id="IPR036890">
    <property type="entry name" value="HATPase_C_sf"/>
</dbReference>
<dbReference type="CDD" id="cd00088">
    <property type="entry name" value="HPT"/>
    <property type="match status" value="1"/>
</dbReference>
<evidence type="ECO:0000256" key="13">
    <source>
        <dbReference type="ARBA" id="ARBA00023136"/>
    </source>
</evidence>
<dbReference type="InterPro" id="IPR005467">
    <property type="entry name" value="His_kinase_dom"/>
</dbReference>
<evidence type="ECO:0000256" key="9">
    <source>
        <dbReference type="ARBA" id="ARBA00022777"/>
    </source>
</evidence>
<evidence type="ECO:0000256" key="8">
    <source>
        <dbReference type="ARBA" id="ARBA00022741"/>
    </source>
</evidence>
<dbReference type="SMART" id="SM00388">
    <property type="entry name" value="HisKA"/>
    <property type="match status" value="1"/>
</dbReference>
<feature type="region of interest" description="Disordered" evidence="16">
    <location>
        <begin position="680"/>
        <end position="707"/>
    </location>
</feature>
<evidence type="ECO:0000256" key="2">
    <source>
        <dbReference type="ARBA" id="ARBA00004651"/>
    </source>
</evidence>
<dbReference type="InterPro" id="IPR000014">
    <property type="entry name" value="PAS"/>
</dbReference>
<feature type="modified residue" description="Phosphohistidine" evidence="14">
    <location>
        <position position="788"/>
    </location>
</feature>
<evidence type="ECO:0000256" key="3">
    <source>
        <dbReference type="ARBA" id="ARBA00012438"/>
    </source>
</evidence>
<dbReference type="InterPro" id="IPR001789">
    <property type="entry name" value="Sig_transdc_resp-reg_receiver"/>
</dbReference>
<dbReference type="Proteomes" id="UP000536179">
    <property type="component" value="Unassembled WGS sequence"/>
</dbReference>
<evidence type="ECO:0000256" key="11">
    <source>
        <dbReference type="ARBA" id="ARBA00022989"/>
    </source>
</evidence>
<dbReference type="GO" id="GO:0000155">
    <property type="term" value="F:phosphorelay sensor kinase activity"/>
    <property type="evidence" value="ECO:0007669"/>
    <property type="project" value="InterPro"/>
</dbReference>
<dbReference type="PROSITE" id="PS50110">
    <property type="entry name" value="RESPONSE_REGULATORY"/>
    <property type="match status" value="1"/>
</dbReference>
<sequence length="847" mass="93667">MSETDSPSNERDLQTSATYRALANSLPLSVLIKSCDGRRMFANEAYLRWRNLRWEDVAGKLDSDLFDEEIARRYSDDDRHVIQSGQAQHAVEQAPISDGSLGWIERVKSPIYDSSGKLLGIQVLFWDVTARIQAEQKSRFEQSLLHTLLKNIPDSIYFKDLQSRFIRVSQAMAEKFGYQNVDEIIAKTDADIFTPEHAEQARKDELEIIETHVPLVDRVERETWPDHEDTWCMTTKMPLVDEEGKPIGTFGISRDITALKRSEAALQEAVRMADAANRAKSEFLANMSHEIRTPMNALVGMADLLAQTDLNEVQSEYVDTIRRSSDSLLRLLNDILDFSKIEARKLELESVPFSLVYEIQAAISTLRYQGAKKNLQLRLEYEDELPQHFIGDPGRIRQILINLIGNAVKFTDRGGVTVKVQRQSGRPDMANDEIGSDRAANIVDGENAIDTGTTTLRVSIVDTGIGISPEQQATVLAPFTQADASMTRRFGGTGLGLSISRQLVELMGGTLQLTSEVGSGTTFFFDLGLMVANDVDLERNDDDLEEDLGGDDYVATNPLRVLVAEDGVTNQHVIAGLLRSLGHECSIASDGRETLSKWRNEQFDVVLMDMHMPVMDGLEATEAIRQQEMGTDQHIPIIALTAAAMAEDARLCRDAGMDDYLTKPIRRRKLQRVLEVIHPGPAHNRPASTGERSGTATDSSKTVDNSSRVTVEGTGRFVRSPDSSDRLVLANQHAGCLDLDSARSRIPGGVSGVLRLAAVFREECQSLVEHLEADLAAGDNDSARRNAHTLKGACGLLGAKRLQEAAGEIETAGREMQLTNPDESVSLLQSLQTESRRVLAAVDELLQ</sequence>
<dbReference type="FunFam" id="3.30.565.10:FF:000010">
    <property type="entry name" value="Sensor histidine kinase RcsC"/>
    <property type="match status" value="1"/>
</dbReference>
<dbReference type="Gene3D" id="3.30.450.20">
    <property type="entry name" value="PAS domain"/>
    <property type="match status" value="2"/>
</dbReference>
<dbReference type="InterPro" id="IPR013656">
    <property type="entry name" value="PAS_4"/>
</dbReference>
<evidence type="ECO:0000313" key="22">
    <source>
        <dbReference type="EMBL" id="MBB3204439.1"/>
    </source>
</evidence>
<dbReference type="Gene3D" id="3.30.565.10">
    <property type="entry name" value="Histidine kinase-like ATPase, C-terminal domain"/>
    <property type="match status" value="1"/>
</dbReference>
<proteinExistence type="predicted"/>
<dbReference type="Gene3D" id="1.20.120.160">
    <property type="entry name" value="HPT domain"/>
    <property type="match status" value="1"/>
</dbReference>
<dbReference type="InterPro" id="IPR000700">
    <property type="entry name" value="PAS-assoc_C"/>
</dbReference>
<dbReference type="PROSITE" id="PS50112">
    <property type="entry name" value="PAS"/>
    <property type="match status" value="1"/>
</dbReference>
<dbReference type="SUPFAM" id="SSF52172">
    <property type="entry name" value="CheY-like"/>
    <property type="match status" value="1"/>
</dbReference>
<keyword evidence="7" id="KW-0812">Transmembrane</keyword>
<keyword evidence="9" id="KW-0418">Kinase</keyword>
<dbReference type="SMART" id="SM00448">
    <property type="entry name" value="REC"/>
    <property type="match status" value="1"/>
</dbReference>
<keyword evidence="13" id="KW-0472">Membrane</keyword>
<dbReference type="InterPro" id="IPR004358">
    <property type="entry name" value="Sig_transdc_His_kin-like_C"/>
</dbReference>
<dbReference type="CDD" id="cd17546">
    <property type="entry name" value="REC_hyHK_CKI1_RcsC-like"/>
    <property type="match status" value="1"/>
</dbReference>
<dbReference type="Gene3D" id="1.10.287.130">
    <property type="match status" value="1"/>
</dbReference>
<feature type="domain" description="PAC" evidence="20">
    <location>
        <begin position="209"/>
        <end position="268"/>
    </location>
</feature>
<dbReference type="InterPro" id="IPR036641">
    <property type="entry name" value="HPT_dom_sf"/>
</dbReference>
<dbReference type="SMART" id="SM00387">
    <property type="entry name" value="HATPase_c"/>
    <property type="match status" value="1"/>
</dbReference>
<dbReference type="PROSITE" id="PS50109">
    <property type="entry name" value="HIS_KIN"/>
    <property type="match status" value="1"/>
</dbReference>
<name>A0A7W5DUJ2_9BACT</name>
<dbReference type="EMBL" id="JACHXU010000001">
    <property type="protein sequence ID" value="MBB3204439.1"/>
    <property type="molecule type" value="Genomic_DNA"/>
</dbReference>
<keyword evidence="5 15" id="KW-0597">Phosphoprotein</keyword>
<evidence type="ECO:0000256" key="16">
    <source>
        <dbReference type="SAM" id="MobiDB-lite"/>
    </source>
</evidence>
<keyword evidence="6" id="KW-0808">Transferase</keyword>
<dbReference type="InterPro" id="IPR011006">
    <property type="entry name" value="CheY-like_superfamily"/>
</dbReference>
<dbReference type="PROSITE" id="PS50894">
    <property type="entry name" value="HPT"/>
    <property type="match status" value="1"/>
</dbReference>
<dbReference type="NCBIfam" id="TIGR00229">
    <property type="entry name" value="sensory_box"/>
    <property type="match status" value="2"/>
</dbReference>
<dbReference type="PANTHER" id="PTHR45339">
    <property type="entry name" value="HYBRID SIGNAL TRANSDUCTION HISTIDINE KINASE J"/>
    <property type="match status" value="1"/>
</dbReference>
<dbReference type="SUPFAM" id="SSF55785">
    <property type="entry name" value="PYP-like sensor domain (PAS domain)"/>
    <property type="match status" value="2"/>
</dbReference>
<dbReference type="SUPFAM" id="SSF47226">
    <property type="entry name" value="Histidine-containing phosphotransfer domain, HPT domain"/>
    <property type="match status" value="1"/>
</dbReference>
<protein>
    <recommendedName>
        <fullName evidence="3">histidine kinase</fullName>
        <ecNumber evidence="3">2.7.13.3</ecNumber>
    </recommendedName>
</protein>
<dbReference type="AlphaFoldDB" id="A0A7W5DUJ2"/>
<dbReference type="RefSeq" id="WP_184300489.1">
    <property type="nucleotide sequence ID" value="NZ_JACHXU010000001.1"/>
</dbReference>
<evidence type="ECO:0000259" key="18">
    <source>
        <dbReference type="PROSITE" id="PS50110"/>
    </source>
</evidence>
<evidence type="ECO:0000256" key="10">
    <source>
        <dbReference type="ARBA" id="ARBA00022840"/>
    </source>
</evidence>
<feature type="domain" description="HPt" evidence="21">
    <location>
        <begin position="749"/>
        <end position="847"/>
    </location>
</feature>
<feature type="domain" description="Histidine kinase" evidence="17">
    <location>
        <begin position="286"/>
        <end position="531"/>
    </location>
</feature>
<keyword evidence="12" id="KW-0902">Two-component regulatory system</keyword>
<dbReference type="CDD" id="cd00082">
    <property type="entry name" value="HisKA"/>
    <property type="match status" value="1"/>
</dbReference>
<reference evidence="22 23" key="1">
    <citation type="submission" date="2020-08" db="EMBL/GenBank/DDBJ databases">
        <title>Genomic Encyclopedia of Type Strains, Phase III (KMG-III): the genomes of soil and plant-associated and newly described type strains.</title>
        <authorList>
            <person name="Whitman W."/>
        </authorList>
    </citation>
    <scope>NUCLEOTIDE SEQUENCE [LARGE SCALE GENOMIC DNA]</scope>
    <source>
        <strain evidence="22 23">CECT 8075</strain>
    </source>
</reference>
<dbReference type="SMART" id="SM00091">
    <property type="entry name" value="PAS"/>
    <property type="match status" value="2"/>
</dbReference>
<dbReference type="Pfam" id="PF02518">
    <property type="entry name" value="HATPase_c"/>
    <property type="match status" value="1"/>
</dbReference>
<dbReference type="SUPFAM" id="SSF55874">
    <property type="entry name" value="ATPase domain of HSP90 chaperone/DNA topoisomerase II/histidine kinase"/>
    <property type="match status" value="1"/>
</dbReference>
<dbReference type="InterPro" id="IPR035965">
    <property type="entry name" value="PAS-like_dom_sf"/>
</dbReference>
<feature type="domain" description="PAS" evidence="19">
    <location>
        <begin position="141"/>
        <end position="212"/>
    </location>
</feature>
<dbReference type="Pfam" id="PF08448">
    <property type="entry name" value="PAS_4"/>
    <property type="match status" value="2"/>
</dbReference>
<dbReference type="SUPFAM" id="SSF47384">
    <property type="entry name" value="Homodimeric domain of signal transducing histidine kinase"/>
    <property type="match status" value="1"/>
</dbReference>
<keyword evidence="10" id="KW-0067">ATP-binding</keyword>
<evidence type="ECO:0000259" key="20">
    <source>
        <dbReference type="PROSITE" id="PS50113"/>
    </source>
</evidence>
<evidence type="ECO:0000256" key="6">
    <source>
        <dbReference type="ARBA" id="ARBA00022679"/>
    </source>
</evidence>
<dbReference type="InterPro" id="IPR003594">
    <property type="entry name" value="HATPase_dom"/>
</dbReference>
<feature type="domain" description="PAC" evidence="20">
    <location>
        <begin position="85"/>
        <end position="140"/>
    </location>
</feature>
<dbReference type="PROSITE" id="PS50113">
    <property type="entry name" value="PAC"/>
    <property type="match status" value="2"/>
</dbReference>
<dbReference type="GO" id="GO:0005886">
    <property type="term" value="C:plasma membrane"/>
    <property type="evidence" value="ECO:0007669"/>
    <property type="project" value="UniProtKB-SubCell"/>
</dbReference>
<dbReference type="InterPro" id="IPR036097">
    <property type="entry name" value="HisK_dim/P_sf"/>
</dbReference>
<dbReference type="PRINTS" id="PR00344">
    <property type="entry name" value="BCTRLSENSOR"/>
</dbReference>
<comment type="caution">
    <text evidence="22">The sequence shown here is derived from an EMBL/GenBank/DDBJ whole genome shotgun (WGS) entry which is preliminary data.</text>
</comment>
<dbReference type="Pfam" id="PF01627">
    <property type="entry name" value="Hpt"/>
    <property type="match status" value="1"/>
</dbReference>
<comment type="catalytic activity">
    <reaction evidence="1">
        <text>ATP + protein L-histidine = ADP + protein N-phospho-L-histidine.</text>
        <dbReference type="EC" id="2.7.13.3"/>
    </reaction>
</comment>
<dbReference type="InterPro" id="IPR008207">
    <property type="entry name" value="Sig_transdc_His_kin_Hpt_dom"/>
</dbReference>
<dbReference type="EC" id="2.7.13.3" evidence="3"/>
<evidence type="ECO:0000256" key="14">
    <source>
        <dbReference type="PROSITE-ProRule" id="PRU00110"/>
    </source>
</evidence>
<keyword evidence="11" id="KW-1133">Transmembrane helix</keyword>
<feature type="modified residue" description="4-aspartylphosphate" evidence="15">
    <location>
        <position position="609"/>
    </location>
</feature>
<evidence type="ECO:0000256" key="4">
    <source>
        <dbReference type="ARBA" id="ARBA00022475"/>
    </source>
</evidence>
<organism evidence="22 23">
    <name type="scientific">Aporhodopirellula rubra</name>
    <dbReference type="NCBI Taxonomy" id="980271"/>
    <lineage>
        <taxon>Bacteria</taxon>
        <taxon>Pseudomonadati</taxon>
        <taxon>Planctomycetota</taxon>
        <taxon>Planctomycetia</taxon>
        <taxon>Pirellulales</taxon>
        <taxon>Pirellulaceae</taxon>
        <taxon>Aporhodopirellula</taxon>
    </lineage>
</organism>